<keyword evidence="2" id="KW-0732">Signal</keyword>
<proteinExistence type="predicted"/>
<dbReference type="Proteomes" id="UP000216961">
    <property type="component" value="Unassembled WGS sequence"/>
</dbReference>
<feature type="coiled-coil region" evidence="1">
    <location>
        <begin position="28"/>
        <end position="62"/>
    </location>
</feature>
<accession>A0AA91Z338</accession>
<sequence>MYMKVKRFGVFFLCFTLFLSVLTPKVTLAEENEDIEVSEEEINKLAKELEFVFEEVVKLDDDGNIVNINFEKYDETFGMDENIEQLKEESLDISNEEVTKSSDLISTFSINRTPSWYPSQNKRDKIDACIRKKIKDNYRDTLSIAAITTLIQYVKDGNYKKIAKRLLKMGVKNNALSMAVTLVYYHTQCVAKYQHLK</sequence>
<evidence type="ECO:0000313" key="3">
    <source>
        <dbReference type="EMBL" id="PAD85119.1"/>
    </source>
</evidence>
<evidence type="ECO:0000313" key="4">
    <source>
        <dbReference type="Proteomes" id="UP000216961"/>
    </source>
</evidence>
<feature type="signal peptide" evidence="2">
    <location>
        <begin position="1"/>
        <end position="29"/>
    </location>
</feature>
<dbReference type="EMBL" id="NPBQ01000008">
    <property type="protein sequence ID" value="PAD85119.1"/>
    <property type="molecule type" value="Genomic_DNA"/>
</dbReference>
<dbReference type="AlphaFoldDB" id="A0AA91Z338"/>
<dbReference type="RefSeq" id="WP_095328499.1">
    <property type="nucleotide sequence ID" value="NZ_NPBQ01000008.1"/>
</dbReference>
<evidence type="ECO:0000256" key="1">
    <source>
        <dbReference type="SAM" id="Coils"/>
    </source>
</evidence>
<organism evidence="3 4">
    <name type="scientific">Niallia circulans</name>
    <name type="common">Bacillus circulans</name>
    <dbReference type="NCBI Taxonomy" id="1397"/>
    <lineage>
        <taxon>Bacteria</taxon>
        <taxon>Bacillati</taxon>
        <taxon>Bacillota</taxon>
        <taxon>Bacilli</taxon>
        <taxon>Bacillales</taxon>
        <taxon>Bacillaceae</taxon>
        <taxon>Niallia</taxon>
    </lineage>
</organism>
<evidence type="ECO:0000256" key="2">
    <source>
        <dbReference type="SAM" id="SignalP"/>
    </source>
</evidence>
<keyword evidence="1" id="KW-0175">Coiled coil</keyword>
<reference evidence="3 4" key="1">
    <citation type="submission" date="2017-07" db="EMBL/GenBank/DDBJ databases">
        <title>Isolation and whole genome analysis of endospore-forming bacteria from heroin.</title>
        <authorList>
            <person name="Kalinowski J."/>
            <person name="Ahrens B."/>
            <person name="Al-Dilaimi A."/>
            <person name="Winkler A."/>
            <person name="Wibberg D."/>
            <person name="Schleenbecker U."/>
            <person name="Ruckert C."/>
            <person name="Wolfel R."/>
            <person name="Grass G."/>
        </authorList>
    </citation>
    <scope>NUCLEOTIDE SEQUENCE [LARGE SCALE GENOMIC DNA]</scope>
    <source>
        <strain evidence="3 4">7521-2</strain>
    </source>
</reference>
<protein>
    <submittedName>
        <fullName evidence="3">Uncharacterized protein</fullName>
    </submittedName>
</protein>
<name>A0AA91Z338_NIACI</name>
<gene>
    <name evidence="3" type="ORF">CHH57_01185</name>
</gene>
<comment type="caution">
    <text evidence="3">The sequence shown here is derived from an EMBL/GenBank/DDBJ whole genome shotgun (WGS) entry which is preliminary data.</text>
</comment>
<feature type="chain" id="PRO_5041716018" evidence="2">
    <location>
        <begin position="30"/>
        <end position="197"/>
    </location>
</feature>